<name>A0A5B7EQD9_PORTR</name>
<evidence type="ECO:0008006" key="3">
    <source>
        <dbReference type="Google" id="ProtNLM"/>
    </source>
</evidence>
<sequence>MPGTYKRKTAEDPERCDRLRDAMRAVNRKSHSINKAAKVFKVDKATLLRYLAHNKNTLSETVNEDTSLQCFLVGHPHNLPQECEVELAQCLTIMAKWGFGLTPSEICDYVKDFVTERKNGKDEIGKHLRKYCRFVDNRPGKDWILTLNKKASTLEKARKTAASNTEIIYGFYDLVKKECQRLKINDRPECLWNADETSC</sequence>
<accession>A0A5B7EQD9</accession>
<dbReference type="Proteomes" id="UP000324222">
    <property type="component" value="Unassembled WGS sequence"/>
</dbReference>
<dbReference type="AlphaFoldDB" id="A0A5B7EQD9"/>
<evidence type="ECO:0000313" key="2">
    <source>
        <dbReference type="Proteomes" id="UP000324222"/>
    </source>
</evidence>
<protein>
    <recommendedName>
        <fullName evidence="3">HTH psq-type domain-containing protein</fullName>
    </recommendedName>
</protein>
<evidence type="ECO:0000313" key="1">
    <source>
        <dbReference type="EMBL" id="MPC36781.1"/>
    </source>
</evidence>
<organism evidence="1 2">
    <name type="scientific">Portunus trituberculatus</name>
    <name type="common">Swimming crab</name>
    <name type="synonym">Neptunus trituberculatus</name>
    <dbReference type="NCBI Taxonomy" id="210409"/>
    <lineage>
        <taxon>Eukaryota</taxon>
        <taxon>Metazoa</taxon>
        <taxon>Ecdysozoa</taxon>
        <taxon>Arthropoda</taxon>
        <taxon>Crustacea</taxon>
        <taxon>Multicrustacea</taxon>
        <taxon>Malacostraca</taxon>
        <taxon>Eumalacostraca</taxon>
        <taxon>Eucarida</taxon>
        <taxon>Decapoda</taxon>
        <taxon>Pleocyemata</taxon>
        <taxon>Brachyura</taxon>
        <taxon>Eubrachyura</taxon>
        <taxon>Portunoidea</taxon>
        <taxon>Portunidae</taxon>
        <taxon>Portuninae</taxon>
        <taxon>Portunus</taxon>
    </lineage>
</organism>
<proteinExistence type="predicted"/>
<keyword evidence="2" id="KW-1185">Reference proteome</keyword>
<comment type="caution">
    <text evidence="1">The sequence shown here is derived from an EMBL/GenBank/DDBJ whole genome shotgun (WGS) entry which is preliminary data.</text>
</comment>
<reference evidence="1 2" key="1">
    <citation type="submission" date="2019-05" db="EMBL/GenBank/DDBJ databases">
        <title>Another draft genome of Portunus trituberculatus and its Hox gene families provides insights of decapod evolution.</title>
        <authorList>
            <person name="Jeong J.-H."/>
            <person name="Song I."/>
            <person name="Kim S."/>
            <person name="Choi T."/>
            <person name="Kim D."/>
            <person name="Ryu S."/>
            <person name="Kim W."/>
        </authorList>
    </citation>
    <scope>NUCLEOTIDE SEQUENCE [LARGE SCALE GENOMIC DNA]</scope>
    <source>
        <tissue evidence="1">Muscle</tissue>
    </source>
</reference>
<gene>
    <name evidence="1" type="ORF">E2C01_030250</name>
</gene>
<dbReference type="EMBL" id="VSRR010003606">
    <property type="protein sequence ID" value="MPC36781.1"/>
    <property type="molecule type" value="Genomic_DNA"/>
</dbReference>